<evidence type="ECO:0000256" key="1">
    <source>
        <dbReference type="SAM" id="MobiDB-lite"/>
    </source>
</evidence>
<evidence type="ECO:0000313" key="3">
    <source>
        <dbReference type="Proteomes" id="UP000255125"/>
    </source>
</evidence>
<dbReference type="AlphaFoldDB" id="A0A379IKL2"/>
<protein>
    <submittedName>
        <fullName evidence="2">Uncharacterized protein</fullName>
    </submittedName>
</protein>
<reference evidence="2 3" key="1">
    <citation type="submission" date="2018-06" db="EMBL/GenBank/DDBJ databases">
        <authorList>
            <consortium name="Pathogen Informatics"/>
            <person name="Doyle S."/>
        </authorList>
    </citation>
    <scope>NUCLEOTIDE SEQUENCE [LARGE SCALE GENOMIC DNA]</scope>
    <source>
        <strain evidence="2 3">NCTC10392</strain>
    </source>
</reference>
<dbReference type="EMBL" id="UGUS01000002">
    <property type="protein sequence ID" value="SUD33854.1"/>
    <property type="molecule type" value="Genomic_DNA"/>
</dbReference>
<evidence type="ECO:0000313" key="2">
    <source>
        <dbReference type="EMBL" id="SUD33854.1"/>
    </source>
</evidence>
<dbReference type="Proteomes" id="UP000255125">
    <property type="component" value="Unassembled WGS sequence"/>
</dbReference>
<name>A0A379IKL2_PSEFL</name>
<proteinExistence type="predicted"/>
<accession>A0A379IKL2</accession>
<gene>
    <name evidence="2" type="ORF">NCTC10392_05268</name>
</gene>
<organism evidence="2 3">
    <name type="scientific">Pseudomonas fluorescens</name>
    <dbReference type="NCBI Taxonomy" id="294"/>
    <lineage>
        <taxon>Bacteria</taxon>
        <taxon>Pseudomonadati</taxon>
        <taxon>Pseudomonadota</taxon>
        <taxon>Gammaproteobacteria</taxon>
        <taxon>Pseudomonadales</taxon>
        <taxon>Pseudomonadaceae</taxon>
        <taxon>Pseudomonas</taxon>
    </lineage>
</organism>
<feature type="compositionally biased region" description="Basic and acidic residues" evidence="1">
    <location>
        <begin position="41"/>
        <end position="58"/>
    </location>
</feature>
<feature type="region of interest" description="Disordered" evidence="1">
    <location>
        <begin position="24"/>
        <end position="58"/>
    </location>
</feature>
<sequence length="58" mass="6529">MIGLREDRRERGELLAMIVACLPAPRRSKRTREKSASPSEYLREPARSCREGTDQAAG</sequence>